<protein>
    <submittedName>
        <fullName evidence="2">Uncharacterized protein</fullName>
    </submittedName>
</protein>
<keyword evidence="1" id="KW-0812">Transmembrane</keyword>
<keyword evidence="1" id="KW-1133">Transmembrane helix</keyword>
<sequence length="80" mass="9347">MKQNIQKMLSAIPMAFMFFAFYIGVSVERALNFGVFGIGWIWVMAGELIHNIRWFLALTVTYYVVKYLVIELISKLKKTH</sequence>
<dbReference type="EMBL" id="VJMZ01000001">
    <property type="protein sequence ID" value="TRM11231.1"/>
    <property type="molecule type" value="Genomic_DNA"/>
</dbReference>
<reference evidence="2 3" key="1">
    <citation type="submission" date="2019-07" db="EMBL/GenBank/DDBJ databases">
        <title>Genomic analysis of Lentibacillus sp. NKC851-2.</title>
        <authorList>
            <person name="Oh Y.J."/>
        </authorList>
    </citation>
    <scope>NUCLEOTIDE SEQUENCE [LARGE SCALE GENOMIC DNA]</scope>
    <source>
        <strain evidence="2 3">NKC851-2</strain>
    </source>
</reference>
<feature type="transmembrane region" description="Helical" evidence="1">
    <location>
        <begin position="54"/>
        <end position="73"/>
    </location>
</feature>
<dbReference type="RefSeq" id="WP_142790388.1">
    <property type="nucleotide sequence ID" value="NZ_VJMZ01000001.1"/>
</dbReference>
<gene>
    <name evidence="2" type="ORF">FH966_05630</name>
</gene>
<evidence type="ECO:0000256" key="1">
    <source>
        <dbReference type="SAM" id="Phobius"/>
    </source>
</evidence>
<feature type="transmembrane region" description="Helical" evidence="1">
    <location>
        <begin position="12"/>
        <end position="42"/>
    </location>
</feature>
<proteinExistence type="predicted"/>
<evidence type="ECO:0000313" key="3">
    <source>
        <dbReference type="Proteomes" id="UP000319280"/>
    </source>
</evidence>
<dbReference type="AlphaFoldDB" id="A0A549YH59"/>
<comment type="caution">
    <text evidence="2">The sequence shown here is derived from an EMBL/GenBank/DDBJ whole genome shotgun (WGS) entry which is preliminary data.</text>
</comment>
<name>A0A549YH59_9BACI</name>
<evidence type="ECO:0000313" key="2">
    <source>
        <dbReference type="EMBL" id="TRM11231.1"/>
    </source>
</evidence>
<accession>A0A549YH59</accession>
<keyword evidence="3" id="KW-1185">Reference proteome</keyword>
<dbReference type="Proteomes" id="UP000319280">
    <property type="component" value="Unassembled WGS sequence"/>
</dbReference>
<keyword evidence="1" id="KW-0472">Membrane</keyword>
<organism evidence="2 3">
    <name type="scientific">Lentibacillus cibarius</name>
    <dbReference type="NCBI Taxonomy" id="2583219"/>
    <lineage>
        <taxon>Bacteria</taxon>
        <taxon>Bacillati</taxon>
        <taxon>Bacillota</taxon>
        <taxon>Bacilli</taxon>
        <taxon>Bacillales</taxon>
        <taxon>Bacillaceae</taxon>
        <taxon>Lentibacillus</taxon>
    </lineage>
</organism>